<reference evidence="1" key="2">
    <citation type="submission" date="2017-06" db="EMBL/GenBank/DDBJ databases">
        <title>WGS assembly of Brachypodium distachyon.</title>
        <authorList>
            <consortium name="The International Brachypodium Initiative"/>
            <person name="Lucas S."/>
            <person name="Harmon-Smith M."/>
            <person name="Lail K."/>
            <person name="Tice H."/>
            <person name="Grimwood J."/>
            <person name="Bruce D."/>
            <person name="Barry K."/>
            <person name="Shu S."/>
            <person name="Lindquist E."/>
            <person name="Wang M."/>
            <person name="Pitluck S."/>
            <person name="Vogel J.P."/>
            <person name="Garvin D.F."/>
            <person name="Mockler T.C."/>
            <person name="Schmutz J."/>
            <person name="Rokhsar D."/>
            <person name="Bevan M.W."/>
        </authorList>
    </citation>
    <scope>NUCLEOTIDE SEQUENCE</scope>
    <source>
        <strain evidence="1">Bd21</strain>
    </source>
</reference>
<name>A0A2K2DEN2_BRADI</name>
<sequence length="149" mass="16433">MQINVNCMYFTLRNLAYNQMQLHALVCVGEEYGPVEAGRVSLLVGVGVCSLPSGEFRKGKTISILFGMCFWLLPLYPCRNGCFGCCSDVCCTLVLGVIVCFEGWLRCSSVNFRLDSCLLLNLLKSVQSGLPFNLNLHPSVLLLCVLILI</sequence>
<evidence type="ECO:0000313" key="1">
    <source>
        <dbReference type="EMBL" id="PNT72728.1"/>
    </source>
</evidence>
<dbReference type="EMBL" id="CM000881">
    <property type="protein sequence ID" value="PNT72728.1"/>
    <property type="molecule type" value="Genomic_DNA"/>
</dbReference>
<accession>A0A2K2DEN2</accession>
<proteinExistence type="predicted"/>
<keyword evidence="3" id="KW-1185">Reference proteome</keyword>
<dbReference type="Proteomes" id="UP000008810">
    <property type="component" value="Chromosome 2"/>
</dbReference>
<gene>
    <name evidence="1" type="ORF">BRADI_2g48418v3</name>
</gene>
<reference evidence="2" key="3">
    <citation type="submission" date="2018-08" db="UniProtKB">
        <authorList>
            <consortium name="EnsemblPlants"/>
        </authorList>
    </citation>
    <scope>IDENTIFICATION</scope>
    <source>
        <strain evidence="2">cv. Bd21</strain>
    </source>
</reference>
<dbReference type="EnsemblPlants" id="PNT72728">
    <property type="protein sequence ID" value="PNT72728"/>
    <property type="gene ID" value="BRADI_2g48418v3"/>
</dbReference>
<evidence type="ECO:0000313" key="2">
    <source>
        <dbReference type="EnsemblPlants" id="PNT72728"/>
    </source>
</evidence>
<dbReference type="AlphaFoldDB" id="A0A2K2DEN2"/>
<organism evidence="1">
    <name type="scientific">Brachypodium distachyon</name>
    <name type="common">Purple false brome</name>
    <name type="synonym">Trachynia distachya</name>
    <dbReference type="NCBI Taxonomy" id="15368"/>
    <lineage>
        <taxon>Eukaryota</taxon>
        <taxon>Viridiplantae</taxon>
        <taxon>Streptophyta</taxon>
        <taxon>Embryophyta</taxon>
        <taxon>Tracheophyta</taxon>
        <taxon>Spermatophyta</taxon>
        <taxon>Magnoliopsida</taxon>
        <taxon>Liliopsida</taxon>
        <taxon>Poales</taxon>
        <taxon>Poaceae</taxon>
        <taxon>BOP clade</taxon>
        <taxon>Pooideae</taxon>
        <taxon>Stipodae</taxon>
        <taxon>Brachypodieae</taxon>
        <taxon>Brachypodium</taxon>
    </lineage>
</organism>
<reference evidence="1 2" key="1">
    <citation type="journal article" date="2010" name="Nature">
        <title>Genome sequencing and analysis of the model grass Brachypodium distachyon.</title>
        <authorList>
            <consortium name="International Brachypodium Initiative"/>
        </authorList>
    </citation>
    <scope>NUCLEOTIDE SEQUENCE [LARGE SCALE GENOMIC DNA]</scope>
    <source>
        <strain evidence="1 2">Bd21</strain>
    </source>
</reference>
<evidence type="ECO:0000313" key="3">
    <source>
        <dbReference type="Proteomes" id="UP000008810"/>
    </source>
</evidence>
<dbReference type="InParanoid" id="A0A2K2DEN2"/>
<protein>
    <submittedName>
        <fullName evidence="1 2">Uncharacterized protein</fullName>
    </submittedName>
</protein>
<dbReference type="Gramene" id="PNT72728">
    <property type="protein sequence ID" value="PNT72728"/>
    <property type="gene ID" value="BRADI_2g48418v3"/>
</dbReference>